<dbReference type="Pfam" id="PF00895">
    <property type="entry name" value="ATP-synt_8"/>
    <property type="match status" value="1"/>
</dbReference>
<dbReference type="AlphaFoldDB" id="A0A164R3I3"/>
<evidence type="ECO:0000256" key="14">
    <source>
        <dbReference type="SAM" id="Phobius"/>
    </source>
</evidence>
<sequence length="53" mass="6283">MPQMAPLSWLILFIMFSTALIMFNAMNYYTTMTISPKPQQSNIAHIKTMIWKW</sequence>
<keyword evidence="10 13" id="KW-0496">Mitochondrion</keyword>
<evidence type="ECO:0000256" key="2">
    <source>
        <dbReference type="ARBA" id="ARBA00008892"/>
    </source>
</evidence>
<dbReference type="GO" id="GO:0031966">
    <property type="term" value="C:mitochondrial membrane"/>
    <property type="evidence" value="ECO:0007669"/>
    <property type="project" value="UniProtKB-SubCell"/>
</dbReference>
<keyword evidence="9 13" id="KW-0406">Ion transport</keyword>
<keyword evidence="6 13" id="KW-0812">Transmembrane</keyword>
<comment type="function">
    <text evidence="12">Mitochondrial membrane ATP synthase (F(1)F(0) ATP synthase or Complex V) produces ATP from ADP in the presence of a proton gradient across the membrane which is generated by electron transport complexes of the respiratory chain. F-type ATPases consist of two structural domains, F(1) - containing the extramembraneous catalytic core and F(0) - containing the membrane proton channel, linked together by a central stalk and a peripheral stalk. During catalysis, ATP synthesis in the catalytic domain of F(1) is coupled via a rotary mechanism of the central stalk subunits to proton translocation. Part of the complex F(0) domain. Minor subunit located with subunit a in the membrane.</text>
</comment>
<evidence type="ECO:0000256" key="10">
    <source>
        <dbReference type="ARBA" id="ARBA00023128"/>
    </source>
</evidence>
<evidence type="ECO:0000256" key="12">
    <source>
        <dbReference type="ARBA" id="ARBA00024864"/>
    </source>
</evidence>
<evidence type="ECO:0000256" key="3">
    <source>
        <dbReference type="ARBA" id="ARBA00011291"/>
    </source>
</evidence>
<geneLocation type="mitochondrion" evidence="15"/>
<comment type="similarity">
    <text evidence="2 13">Belongs to the ATPase protein 8 family.</text>
</comment>
<dbReference type="InterPro" id="IPR001421">
    <property type="entry name" value="ATP8_metazoa"/>
</dbReference>
<keyword evidence="8 14" id="KW-1133">Transmembrane helix</keyword>
<keyword evidence="5 13" id="KW-0138">CF(0)</keyword>
<dbReference type="GO" id="GO:0045259">
    <property type="term" value="C:proton-transporting ATP synthase complex"/>
    <property type="evidence" value="ECO:0007669"/>
    <property type="project" value="UniProtKB-KW"/>
</dbReference>
<comment type="subcellular location">
    <subcellularLocation>
        <location evidence="1 13">Mitochondrion membrane</location>
        <topology evidence="1 13">Single-pass membrane protein</topology>
    </subcellularLocation>
</comment>
<dbReference type="GO" id="GO:0015078">
    <property type="term" value="F:proton transmembrane transporter activity"/>
    <property type="evidence" value="ECO:0007669"/>
    <property type="project" value="InterPro"/>
</dbReference>
<comment type="subunit">
    <text evidence="3">F-type ATPases have 2 components, CF(1) - the catalytic core - and CF(0) - the membrane proton channel.</text>
</comment>
<name>A0A164R3I3_9MUSC</name>
<reference evidence="15" key="1">
    <citation type="journal article" date="2016" name="Gene">
        <title>The complete mitochondrial genome of the Atylotus miser Szilady 1915 (Diptera: Tabanomorpha: Tabanidae), with mitochondrial genome phylogeny of lower Brachycera (Orthorrhapha).</title>
        <authorList>
            <person name="Wang K."/>
            <person name="Li X."/>
            <person name="Ding S."/>
            <person name="Wang N."/>
            <person name="Mao M."/>
            <person name="Wang M."/>
            <person name="Yang D."/>
        </authorList>
    </citation>
    <scope>NUCLEOTIDE SEQUENCE</scope>
</reference>
<evidence type="ECO:0000256" key="9">
    <source>
        <dbReference type="ARBA" id="ARBA00023065"/>
    </source>
</evidence>
<gene>
    <name evidence="15" type="primary">ATP8</name>
</gene>
<keyword evidence="7 13" id="KW-0375">Hydrogen ion transport</keyword>
<evidence type="ECO:0000256" key="8">
    <source>
        <dbReference type="ARBA" id="ARBA00022989"/>
    </source>
</evidence>
<evidence type="ECO:0000313" key="15">
    <source>
        <dbReference type="EMBL" id="AMP43797.1"/>
    </source>
</evidence>
<evidence type="ECO:0000256" key="1">
    <source>
        <dbReference type="ARBA" id="ARBA00004304"/>
    </source>
</evidence>
<evidence type="ECO:0000256" key="4">
    <source>
        <dbReference type="ARBA" id="ARBA00022448"/>
    </source>
</evidence>
<feature type="transmembrane region" description="Helical" evidence="14">
    <location>
        <begin position="6"/>
        <end position="29"/>
    </location>
</feature>
<evidence type="ECO:0000256" key="5">
    <source>
        <dbReference type="ARBA" id="ARBA00022547"/>
    </source>
</evidence>
<proteinExistence type="inferred from homology"/>
<evidence type="ECO:0000256" key="7">
    <source>
        <dbReference type="ARBA" id="ARBA00022781"/>
    </source>
</evidence>
<accession>A0A164R3I3</accession>
<organism evidence="15">
    <name type="scientific">Satanas sp. KW-2016</name>
    <dbReference type="NCBI Taxonomy" id="1812712"/>
    <lineage>
        <taxon>Eukaryota</taxon>
        <taxon>Metazoa</taxon>
        <taxon>Ecdysozoa</taxon>
        <taxon>Arthropoda</taxon>
        <taxon>Hexapoda</taxon>
        <taxon>Insecta</taxon>
        <taxon>Pterygota</taxon>
        <taxon>Neoptera</taxon>
        <taxon>Endopterygota</taxon>
        <taxon>Diptera</taxon>
        <taxon>Brachycera</taxon>
        <taxon>Muscomorpha</taxon>
        <taxon>Asiloidea</taxon>
        <taxon>Asilidae</taxon>
        <taxon>Asilinae</taxon>
        <taxon>Satanas</taxon>
    </lineage>
</organism>
<dbReference type="GO" id="GO:0015986">
    <property type="term" value="P:proton motive force-driven ATP synthesis"/>
    <property type="evidence" value="ECO:0007669"/>
    <property type="project" value="InterPro"/>
</dbReference>
<protein>
    <recommendedName>
        <fullName evidence="13">ATP synthase complex subunit 8</fullName>
    </recommendedName>
</protein>
<keyword evidence="4 13" id="KW-0813">Transport</keyword>
<keyword evidence="11 14" id="KW-0472">Membrane</keyword>
<dbReference type="EMBL" id="KT225300">
    <property type="protein sequence ID" value="AMP43797.1"/>
    <property type="molecule type" value="Genomic_DNA"/>
</dbReference>
<evidence type="ECO:0000256" key="6">
    <source>
        <dbReference type="ARBA" id="ARBA00022692"/>
    </source>
</evidence>
<evidence type="ECO:0000256" key="11">
    <source>
        <dbReference type="ARBA" id="ARBA00023136"/>
    </source>
</evidence>
<evidence type="ECO:0000256" key="13">
    <source>
        <dbReference type="RuleBase" id="RU003661"/>
    </source>
</evidence>